<evidence type="ECO:0000313" key="2">
    <source>
        <dbReference type="EMBL" id="PAV93552.1"/>
    </source>
</evidence>
<dbReference type="AlphaFoldDB" id="A0A2A2M556"/>
<sequence>MRTWVSGRSAAEVQACRRTLFSTTGRAQWISNSRSFCCLASVLSSKGSGAGSSRPVSNSAMGRNSGRGVGPGPGSAMGWPWLMTTGRTQLLSMSSWRCCSINSTVSKGSGAGGSSLASSSALGRNSGSGGATSVS</sequence>
<reference evidence="2 3" key="1">
    <citation type="journal article" date="2017" name="Curr. Biol.">
        <title>Genome architecture and evolution of a unichromosomal asexual nematode.</title>
        <authorList>
            <person name="Fradin H."/>
            <person name="Zegar C."/>
            <person name="Gutwein M."/>
            <person name="Lucas J."/>
            <person name="Kovtun M."/>
            <person name="Corcoran D."/>
            <person name="Baugh L.R."/>
            <person name="Kiontke K."/>
            <person name="Gunsalus K."/>
            <person name="Fitch D.H."/>
            <person name="Piano F."/>
        </authorList>
    </citation>
    <scope>NUCLEOTIDE SEQUENCE [LARGE SCALE GENOMIC DNA]</scope>
    <source>
        <strain evidence="2">PF1309</strain>
    </source>
</reference>
<evidence type="ECO:0000256" key="1">
    <source>
        <dbReference type="SAM" id="MobiDB-lite"/>
    </source>
</evidence>
<evidence type="ECO:0000313" key="3">
    <source>
        <dbReference type="Proteomes" id="UP000218231"/>
    </source>
</evidence>
<feature type="region of interest" description="Disordered" evidence="1">
    <location>
        <begin position="46"/>
        <end position="78"/>
    </location>
</feature>
<feature type="region of interest" description="Disordered" evidence="1">
    <location>
        <begin position="104"/>
        <end position="135"/>
    </location>
</feature>
<comment type="caution">
    <text evidence="2">The sequence shown here is derived from an EMBL/GenBank/DDBJ whole genome shotgun (WGS) entry which is preliminary data.</text>
</comment>
<dbReference type="Proteomes" id="UP000218231">
    <property type="component" value="Unassembled WGS sequence"/>
</dbReference>
<proteinExistence type="predicted"/>
<accession>A0A2A2M556</accession>
<name>A0A2A2M556_9BILA</name>
<feature type="compositionally biased region" description="Gly residues" evidence="1">
    <location>
        <begin position="65"/>
        <end position="75"/>
    </location>
</feature>
<feature type="compositionally biased region" description="Low complexity" evidence="1">
    <location>
        <begin position="114"/>
        <end position="125"/>
    </location>
</feature>
<gene>
    <name evidence="2" type="ORF">WR25_17357</name>
</gene>
<organism evidence="2 3">
    <name type="scientific">Diploscapter pachys</name>
    <dbReference type="NCBI Taxonomy" id="2018661"/>
    <lineage>
        <taxon>Eukaryota</taxon>
        <taxon>Metazoa</taxon>
        <taxon>Ecdysozoa</taxon>
        <taxon>Nematoda</taxon>
        <taxon>Chromadorea</taxon>
        <taxon>Rhabditida</taxon>
        <taxon>Rhabditina</taxon>
        <taxon>Rhabditomorpha</taxon>
        <taxon>Rhabditoidea</taxon>
        <taxon>Rhabditidae</taxon>
        <taxon>Diploscapter</taxon>
    </lineage>
</organism>
<feature type="compositionally biased region" description="Gly residues" evidence="1">
    <location>
        <begin position="126"/>
        <end position="135"/>
    </location>
</feature>
<protein>
    <submittedName>
        <fullName evidence="2">Uncharacterized protein</fullName>
    </submittedName>
</protein>
<dbReference type="EMBL" id="LIAE01005077">
    <property type="protein sequence ID" value="PAV93552.1"/>
    <property type="molecule type" value="Genomic_DNA"/>
</dbReference>
<keyword evidence="3" id="KW-1185">Reference proteome</keyword>